<feature type="transmembrane region" description="Helical" evidence="1">
    <location>
        <begin position="9"/>
        <end position="29"/>
    </location>
</feature>
<evidence type="ECO:0000313" key="2">
    <source>
        <dbReference type="EMBL" id="WAL58292.1"/>
    </source>
</evidence>
<proteinExistence type="predicted"/>
<dbReference type="KEGG" id="tsin:OXH18_13970"/>
<organism evidence="2 3">
    <name type="scientific">Thermocoleostomius sinensis A174</name>
    <dbReference type="NCBI Taxonomy" id="2016057"/>
    <lineage>
        <taxon>Bacteria</taxon>
        <taxon>Bacillati</taxon>
        <taxon>Cyanobacteriota</taxon>
        <taxon>Cyanophyceae</taxon>
        <taxon>Oculatellales</taxon>
        <taxon>Oculatellaceae</taxon>
        <taxon>Thermocoleostomius</taxon>
    </lineage>
</organism>
<keyword evidence="1" id="KW-0812">Transmembrane</keyword>
<dbReference type="AlphaFoldDB" id="A0A9E9C8C6"/>
<dbReference type="EMBL" id="CP113797">
    <property type="protein sequence ID" value="WAL58292.1"/>
    <property type="molecule type" value="Genomic_DNA"/>
</dbReference>
<evidence type="ECO:0000313" key="3">
    <source>
        <dbReference type="Proteomes" id="UP001163152"/>
    </source>
</evidence>
<name>A0A9E9C8C6_9CYAN</name>
<protein>
    <submittedName>
        <fullName evidence="2">DUF2905 domain-containing protein</fullName>
    </submittedName>
</protein>
<dbReference type="InterPro" id="IPR021320">
    <property type="entry name" value="DUF2905"/>
</dbReference>
<sequence length="77" mass="8425">MIAEIGKTLVAVGAGILLLGGLLWLSSGTLKHFPIGRLPGDILIQNEHFTFYFPLATSILLSIGLSVLIWMWQSFAR</sequence>
<keyword evidence="1" id="KW-1133">Transmembrane helix</keyword>
<keyword evidence="3" id="KW-1185">Reference proteome</keyword>
<feature type="transmembrane region" description="Helical" evidence="1">
    <location>
        <begin position="49"/>
        <end position="72"/>
    </location>
</feature>
<dbReference type="RefSeq" id="WP_268607698.1">
    <property type="nucleotide sequence ID" value="NZ_CP113797.1"/>
</dbReference>
<dbReference type="Pfam" id="PF11146">
    <property type="entry name" value="DUF2905"/>
    <property type="match status" value="1"/>
</dbReference>
<reference evidence="2" key="1">
    <citation type="submission" date="2022-12" db="EMBL/GenBank/DDBJ databases">
        <title>Polyphasic identification of a Novel Hot-Spring Cyanobacterium Ocullathermofonsia sinensis gen nov. sp. nov. and Genomic Insights on its Adaptations to the Thermal Habitat.</title>
        <authorList>
            <person name="Daroch M."/>
            <person name="Tang J."/>
            <person name="Jiang Y."/>
        </authorList>
    </citation>
    <scope>NUCLEOTIDE SEQUENCE</scope>
    <source>
        <strain evidence="2">PKUAC-SCTA174</strain>
    </source>
</reference>
<dbReference type="PANTHER" id="PTHR36443:SF1">
    <property type="entry name" value="BSR5223 PROTEIN"/>
    <property type="match status" value="1"/>
</dbReference>
<gene>
    <name evidence="2" type="ORF">OXH18_13970</name>
</gene>
<dbReference type="PANTHER" id="PTHR36443">
    <property type="entry name" value="BSR5223 PROTEIN"/>
    <property type="match status" value="1"/>
</dbReference>
<accession>A0A9E9C8C6</accession>
<dbReference type="Proteomes" id="UP001163152">
    <property type="component" value="Chromosome"/>
</dbReference>
<keyword evidence="1" id="KW-0472">Membrane</keyword>
<evidence type="ECO:0000256" key="1">
    <source>
        <dbReference type="SAM" id="Phobius"/>
    </source>
</evidence>